<dbReference type="PANTHER" id="PTHR33755:SF9">
    <property type="entry name" value="TOXIN PARE1"/>
    <property type="match status" value="1"/>
</dbReference>
<accession>A0A8J7FFM3</accession>
<comment type="caution">
    <text evidence="4">The sequence shown here is derived from an EMBL/GenBank/DDBJ whole genome shotgun (WGS) entry which is preliminary data.</text>
</comment>
<evidence type="ECO:0000256" key="3">
    <source>
        <dbReference type="PIRNR" id="PIRNR029218"/>
    </source>
</evidence>
<dbReference type="PANTHER" id="PTHR33755">
    <property type="entry name" value="TOXIN PARE1-RELATED"/>
    <property type="match status" value="1"/>
</dbReference>
<organism evidence="4 5">
    <name type="scientific">Pontibacterium sinense</name>
    <dbReference type="NCBI Taxonomy" id="2781979"/>
    <lineage>
        <taxon>Bacteria</taxon>
        <taxon>Pseudomonadati</taxon>
        <taxon>Pseudomonadota</taxon>
        <taxon>Gammaproteobacteria</taxon>
        <taxon>Oceanospirillales</taxon>
        <taxon>Oceanospirillaceae</taxon>
        <taxon>Pontibacterium</taxon>
    </lineage>
</organism>
<evidence type="ECO:0000256" key="1">
    <source>
        <dbReference type="ARBA" id="ARBA00006226"/>
    </source>
</evidence>
<keyword evidence="5" id="KW-1185">Reference proteome</keyword>
<protein>
    <recommendedName>
        <fullName evidence="3">Toxin</fullName>
    </recommendedName>
</protein>
<dbReference type="Pfam" id="PF05016">
    <property type="entry name" value="ParE_toxin"/>
    <property type="match status" value="1"/>
</dbReference>
<evidence type="ECO:0000256" key="2">
    <source>
        <dbReference type="ARBA" id="ARBA00022649"/>
    </source>
</evidence>
<dbReference type="RefSeq" id="WP_193954400.1">
    <property type="nucleotide sequence ID" value="NZ_JADEYS010000017.1"/>
</dbReference>
<dbReference type="Gene3D" id="3.30.2310.20">
    <property type="entry name" value="RelE-like"/>
    <property type="match status" value="1"/>
</dbReference>
<gene>
    <name evidence="4" type="ORF">IOQ59_15715</name>
</gene>
<dbReference type="InterPro" id="IPR007712">
    <property type="entry name" value="RelE/ParE_toxin"/>
</dbReference>
<keyword evidence="2" id="KW-1277">Toxin-antitoxin system</keyword>
<name>A0A8J7FFM3_9GAMM</name>
<evidence type="ECO:0000313" key="4">
    <source>
        <dbReference type="EMBL" id="MBE9398706.1"/>
    </source>
</evidence>
<dbReference type="AlphaFoldDB" id="A0A8J7FFM3"/>
<evidence type="ECO:0000313" key="5">
    <source>
        <dbReference type="Proteomes" id="UP000640333"/>
    </source>
</evidence>
<dbReference type="InterPro" id="IPR028344">
    <property type="entry name" value="ParE1/4"/>
</dbReference>
<sequence length="96" mass="10998">MLNIKLTDRAKKDLRSIVLYTRKNFGSGQATLYVKELQAKIQLLARSPKLGALRPELRPDIRSSPFKSHTVFYYSDKNNLTVVTVLHNSMEPSKHL</sequence>
<dbReference type="EMBL" id="JADEYS010000017">
    <property type="protein sequence ID" value="MBE9398706.1"/>
    <property type="molecule type" value="Genomic_DNA"/>
</dbReference>
<reference evidence="4" key="1">
    <citation type="submission" date="2020-10" db="EMBL/GenBank/DDBJ databases">
        <title>Bacterium isolated from coastal waters sediment.</title>
        <authorList>
            <person name="Chen R.-J."/>
            <person name="Lu D.-C."/>
            <person name="Zhu K.-L."/>
            <person name="Du Z.-J."/>
        </authorList>
    </citation>
    <scope>NUCLEOTIDE SEQUENCE</scope>
    <source>
        <strain evidence="4">N1Y112</strain>
    </source>
</reference>
<proteinExistence type="inferred from homology"/>
<dbReference type="InterPro" id="IPR035093">
    <property type="entry name" value="RelE/ParE_toxin_dom_sf"/>
</dbReference>
<dbReference type="Proteomes" id="UP000640333">
    <property type="component" value="Unassembled WGS sequence"/>
</dbReference>
<dbReference type="InterPro" id="IPR051803">
    <property type="entry name" value="TA_system_RelE-like_toxin"/>
</dbReference>
<dbReference type="PIRSF" id="PIRSF029218">
    <property type="entry name" value="ParE"/>
    <property type="match status" value="1"/>
</dbReference>
<comment type="similarity">
    <text evidence="1 3">Belongs to the RelE toxin family.</text>
</comment>